<proteinExistence type="predicted"/>
<evidence type="ECO:0000313" key="2">
    <source>
        <dbReference type="Proteomes" id="UP000636800"/>
    </source>
</evidence>
<keyword evidence="2" id="KW-1185">Reference proteome</keyword>
<dbReference type="EMBL" id="JADCNL010000011">
    <property type="protein sequence ID" value="KAG0461429.1"/>
    <property type="molecule type" value="Genomic_DNA"/>
</dbReference>
<name>A0A835Q1P8_VANPL</name>
<protein>
    <submittedName>
        <fullName evidence="1">Uncharacterized protein</fullName>
    </submittedName>
</protein>
<gene>
    <name evidence="1" type="ORF">HPP92_021726</name>
</gene>
<dbReference type="Gene3D" id="3.90.70.10">
    <property type="entry name" value="Cysteine proteinases"/>
    <property type="match status" value="1"/>
</dbReference>
<accession>A0A835Q1P8</accession>
<comment type="caution">
    <text evidence="1">The sequence shown here is derived from an EMBL/GenBank/DDBJ whole genome shotgun (WGS) entry which is preliminary data.</text>
</comment>
<evidence type="ECO:0000313" key="1">
    <source>
        <dbReference type="EMBL" id="KAG0461429.1"/>
    </source>
</evidence>
<dbReference type="InterPro" id="IPR038765">
    <property type="entry name" value="Papain-like_cys_pep_sf"/>
</dbReference>
<dbReference type="AlphaFoldDB" id="A0A835Q1P8"/>
<reference evidence="1 2" key="1">
    <citation type="journal article" date="2020" name="Nat. Food">
        <title>A phased Vanilla planifolia genome enables genetic improvement of flavour and production.</title>
        <authorList>
            <person name="Hasing T."/>
            <person name="Tang H."/>
            <person name="Brym M."/>
            <person name="Khazi F."/>
            <person name="Huang T."/>
            <person name="Chambers A.H."/>
        </authorList>
    </citation>
    <scope>NUCLEOTIDE SEQUENCE [LARGE SCALE GENOMIC DNA]</scope>
    <source>
        <tissue evidence="1">Leaf</tissue>
    </source>
</reference>
<sequence>MDAMYSAVFSGNPRPSPAKFLYSWWQHASHLASYEQQDAHDFFITMLDQFMKMSTVVKGVDFGQIPKVLFEVQITNAPIPYVALDTLKEDKTVKQTFASYPSDDFEYA</sequence>
<dbReference type="SUPFAM" id="SSF54001">
    <property type="entry name" value="Cysteine proteinases"/>
    <property type="match status" value="1"/>
</dbReference>
<dbReference type="Proteomes" id="UP000636800">
    <property type="component" value="Chromosome 11"/>
</dbReference>
<organism evidence="1 2">
    <name type="scientific">Vanilla planifolia</name>
    <name type="common">Vanilla</name>
    <dbReference type="NCBI Taxonomy" id="51239"/>
    <lineage>
        <taxon>Eukaryota</taxon>
        <taxon>Viridiplantae</taxon>
        <taxon>Streptophyta</taxon>
        <taxon>Embryophyta</taxon>
        <taxon>Tracheophyta</taxon>
        <taxon>Spermatophyta</taxon>
        <taxon>Magnoliopsida</taxon>
        <taxon>Liliopsida</taxon>
        <taxon>Asparagales</taxon>
        <taxon>Orchidaceae</taxon>
        <taxon>Vanilloideae</taxon>
        <taxon>Vanilleae</taxon>
        <taxon>Vanilla</taxon>
    </lineage>
</organism>